<dbReference type="InterPro" id="IPR045180">
    <property type="entry name" value="La_dom_prot"/>
</dbReference>
<dbReference type="AlphaFoldDB" id="A0AAD3T7S2"/>
<accession>A0AAD3T7S2</accession>
<dbReference type="CDD" id="cd07323">
    <property type="entry name" value="LAM"/>
    <property type="match status" value="1"/>
</dbReference>
<feature type="compositionally biased region" description="Low complexity" evidence="3">
    <location>
        <begin position="28"/>
        <end position="40"/>
    </location>
</feature>
<evidence type="ECO:0000313" key="6">
    <source>
        <dbReference type="Proteomes" id="UP001279734"/>
    </source>
</evidence>
<protein>
    <recommendedName>
        <fullName evidence="4">HTH La-type RNA-binding domain-containing protein</fullName>
    </recommendedName>
</protein>
<feature type="compositionally biased region" description="Polar residues" evidence="3">
    <location>
        <begin position="85"/>
        <end position="99"/>
    </location>
</feature>
<dbReference type="SMART" id="SM00715">
    <property type="entry name" value="LA"/>
    <property type="match status" value="1"/>
</dbReference>
<feature type="domain" description="HTH La-type RNA-binding" evidence="4">
    <location>
        <begin position="390"/>
        <end position="479"/>
    </location>
</feature>
<dbReference type="InterPro" id="IPR006630">
    <property type="entry name" value="La_HTH"/>
</dbReference>
<dbReference type="FunFam" id="1.10.10.10:FF:000131">
    <property type="entry name" value="la-related protein 1B isoform X2"/>
    <property type="match status" value="1"/>
</dbReference>
<feature type="compositionally biased region" description="Basic and acidic residues" evidence="3">
    <location>
        <begin position="249"/>
        <end position="272"/>
    </location>
</feature>
<gene>
    <name evidence="5" type="ORF">Nepgr_026393</name>
</gene>
<keyword evidence="6" id="KW-1185">Reference proteome</keyword>
<evidence type="ECO:0000256" key="2">
    <source>
        <dbReference type="PROSITE-ProRule" id="PRU00332"/>
    </source>
</evidence>
<dbReference type="Proteomes" id="UP001279734">
    <property type="component" value="Unassembled WGS sequence"/>
</dbReference>
<feature type="compositionally biased region" description="Basic and acidic residues" evidence="3">
    <location>
        <begin position="298"/>
        <end position="322"/>
    </location>
</feature>
<dbReference type="InterPro" id="IPR036388">
    <property type="entry name" value="WH-like_DNA-bd_sf"/>
</dbReference>
<dbReference type="PANTHER" id="PTHR22792:SF132">
    <property type="entry name" value="LA-RELATED PROTEIN 1"/>
    <property type="match status" value="1"/>
</dbReference>
<evidence type="ECO:0000256" key="1">
    <source>
        <dbReference type="ARBA" id="ARBA00022884"/>
    </source>
</evidence>
<evidence type="ECO:0000259" key="4">
    <source>
        <dbReference type="PROSITE" id="PS50961"/>
    </source>
</evidence>
<dbReference type="GO" id="GO:0003723">
    <property type="term" value="F:RNA binding"/>
    <property type="evidence" value="ECO:0007669"/>
    <property type="project" value="UniProtKB-UniRule"/>
</dbReference>
<dbReference type="SUPFAM" id="SSF46785">
    <property type="entry name" value="Winged helix' DNA-binding domain"/>
    <property type="match status" value="1"/>
</dbReference>
<feature type="region of interest" description="Disordered" evidence="3">
    <location>
        <begin position="1"/>
        <end position="325"/>
    </location>
</feature>
<evidence type="ECO:0000313" key="5">
    <source>
        <dbReference type="EMBL" id="GMH24550.1"/>
    </source>
</evidence>
<dbReference type="Pfam" id="PF05383">
    <property type="entry name" value="La"/>
    <property type="match status" value="1"/>
</dbReference>
<dbReference type="EMBL" id="BSYO01000028">
    <property type="protein sequence ID" value="GMH24550.1"/>
    <property type="molecule type" value="Genomic_DNA"/>
</dbReference>
<reference evidence="5" key="1">
    <citation type="submission" date="2023-05" db="EMBL/GenBank/DDBJ databases">
        <title>Nepenthes gracilis genome sequencing.</title>
        <authorList>
            <person name="Fukushima K."/>
        </authorList>
    </citation>
    <scope>NUCLEOTIDE SEQUENCE</scope>
    <source>
        <strain evidence="5">SING2019-196</strain>
    </source>
</reference>
<feature type="compositionally biased region" description="Polar residues" evidence="3">
    <location>
        <begin position="111"/>
        <end position="120"/>
    </location>
</feature>
<sequence length="555" mass="59606">MAATANPNPQTTTLSPRSSGFASDVQGTRRSPSGGRTSSPWTQIVRGGESEVSNTGQTGTPTSPPAAVSAVQEDSVANKGVASPENLSVESQPESSVNGNGNGAKKPVWNKQPSNRNLDSSPVMDSVSWPALSDSTKPSSKLSPSESFKIPSDASVYLSQVTGNTSPSPSPSPSQSSSSQKHVTGHANPNPTPNHGRPNRQKSTRRDGGGTGLANGGFSHQSSPHASGGELTHNNSSMIPGSGGGLDVSARDQTHHSTNRETGQRNSGDHPQQRNSYRRGNSGQHSRGDGSHQNYGGSRRDQDRGNHDWNHQRNFNGRDGKDAPMQQLRPSQRSFIRQPPPPPPPPGSVPFFPAAALLPFGHVGMSEFQQVYFIGPQSIPFVPTPPMFIPPPDPLLHAKIVNQIDYYFSNENLIRDTYLRKNMDEQGWVPISLIAGFKKVMQLTDNIQLISDAVRSSTVVEIQGDKIRKRDNWRRWIMPPSVQFPTASGFQSPQPPGHDVLAARIQTIALDENAASSSNLIRQANFKADPLQRSSSWDSVSQPQAPNDGMSSSGS</sequence>
<name>A0AAD3T7S2_NEPGR</name>
<feature type="compositionally biased region" description="Polar residues" evidence="3">
    <location>
        <begin position="532"/>
        <end position="555"/>
    </location>
</feature>
<feature type="compositionally biased region" description="Polar residues" evidence="3">
    <location>
        <begin position="51"/>
        <end position="61"/>
    </location>
</feature>
<feature type="region of interest" description="Disordered" evidence="3">
    <location>
        <begin position="527"/>
        <end position="555"/>
    </location>
</feature>
<dbReference type="Gene3D" id="1.10.10.10">
    <property type="entry name" value="Winged helix-like DNA-binding domain superfamily/Winged helix DNA-binding domain"/>
    <property type="match status" value="1"/>
</dbReference>
<feature type="compositionally biased region" description="Low complexity" evidence="3">
    <location>
        <begin position="1"/>
        <end position="13"/>
    </location>
</feature>
<feature type="compositionally biased region" description="Polar residues" evidence="3">
    <location>
        <begin position="133"/>
        <end position="146"/>
    </location>
</feature>
<dbReference type="InterPro" id="IPR036390">
    <property type="entry name" value="WH_DNA-bd_sf"/>
</dbReference>
<proteinExistence type="predicted"/>
<feature type="compositionally biased region" description="Polar residues" evidence="3">
    <location>
        <begin position="273"/>
        <end position="296"/>
    </location>
</feature>
<keyword evidence="1 2" id="KW-0694">RNA-binding</keyword>
<organism evidence="5 6">
    <name type="scientific">Nepenthes gracilis</name>
    <name type="common">Slender pitcher plant</name>
    <dbReference type="NCBI Taxonomy" id="150966"/>
    <lineage>
        <taxon>Eukaryota</taxon>
        <taxon>Viridiplantae</taxon>
        <taxon>Streptophyta</taxon>
        <taxon>Embryophyta</taxon>
        <taxon>Tracheophyta</taxon>
        <taxon>Spermatophyta</taxon>
        <taxon>Magnoliopsida</taxon>
        <taxon>eudicotyledons</taxon>
        <taxon>Gunneridae</taxon>
        <taxon>Pentapetalae</taxon>
        <taxon>Caryophyllales</taxon>
        <taxon>Nepenthaceae</taxon>
        <taxon>Nepenthes</taxon>
    </lineage>
</organism>
<evidence type="ECO:0000256" key="3">
    <source>
        <dbReference type="SAM" id="MobiDB-lite"/>
    </source>
</evidence>
<comment type="caution">
    <text evidence="5">The sequence shown here is derived from an EMBL/GenBank/DDBJ whole genome shotgun (WGS) entry which is preliminary data.</text>
</comment>
<dbReference type="GO" id="GO:0005737">
    <property type="term" value="C:cytoplasm"/>
    <property type="evidence" value="ECO:0007669"/>
    <property type="project" value="UniProtKB-ARBA"/>
</dbReference>
<dbReference type="PANTHER" id="PTHR22792">
    <property type="entry name" value="LUPUS LA PROTEIN-RELATED"/>
    <property type="match status" value="1"/>
</dbReference>
<dbReference type="PROSITE" id="PS50961">
    <property type="entry name" value="HTH_LA"/>
    <property type="match status" value="1"/>
</dbReference>